<name>A0A4Y2C8I3_ARAVE</name>
<comment type="caution">
    <text evidence="2">The sequence shown here is derived from an EMBL/GenBank/DDBJ whole genome shotgun (WGS) entry which is preliminary data.</text>
</comment>
<dbReference type="Proteomes" id="UP000499080">
    <property type="component" value="Unassembled WGS sequence"/>
</dbReference>
<proteinExistence type="predicted"/>
<dbReference type="InterPro" id="IPR036397">
    <property type="entry name" value="RNaseH_sf"/>
</dbReference>
<accession>A0A4Y2C8I3</accession>
<feature type="region of interest" description="Disordered" evidence="1">
    <location>
        <begin position="1"/>
        <end position="21"/>
    </location>
</feature>
<keyword evidence="3" id="KW-1185">Reference proteome</keyword>
<evidence type="ECO:0000313" key="2">
    <source>
        <dbReference type="EMBL" id="GBM00742.1"/>
    </source>
</evidence>
<reference evidence="2 3" key="1">
    <citation type="journal article" date="2019" name="Sci. Rep.">
        <title>Orb-weaving spider Araneus ventricosus genome elucidates the spidroin gene catalogue.</title>
        <authorList>
            <person name="Kono N."/>
            <person name="Nakamura H."/>
            <person name="Ohtoshi R."/>
            <person name="Moran D.A.P."/>
            <person name="Shinohara A."/>
            <person name="Yoshida Y."/>
            <person name="Fujiwara M."/>
            <person name="Mori M."/>
            <person name="Tomita M."/>
            <person name="Arakawa K."/>
        </authorList>
    </citation>
    <scope>NUCLEOTIDE SEQUENCE [LARGE SCALE GENOMIC DNA]</scope>
</reference>
<dbReference type="EMBL" id="BGPR01000160">
    <property type="protein sequence ID" value="GBM00742.1"/>
    <property type="molecule type" value="Genomic_DNA"/>
</dbReference>
<gene>
    <name evidence="2" type="ORF">AVEN_150909_1</name>
</gene>
<dbReference type="AlphaFoldDB" id="A0A4Y2C8I3"/>
<evidence type="ECO:0000256" key="1">
    <source>
        <dbReference type="SAM" id="MobiDB-lite"/>
    </source>
</evidence>
<protein>
    <submittedName>
        <fullName evidence="2">Uncharacterized protein</fullName>
    </submittedName>
</protein>
<dbReference type="GO" id="GO:0003676">
    <property type="term" value="F:nucleic acid binding"/>
    <property type="evidence" value="ECO:0007669"/>
    <property type="project" value="InterPro"/>
</dbReference>
<sequence>MSSINRTASRQSNSHTSQSTVNFLEKIEQEMGIKTVPFTDIPAKSPDLTPMDFCAFGLLKCALSKRRLTTFVDLESCSRGMGQNITPDTTTGIIVMEVTM</sequence>
<dbReference type="OrthoDB" id="10017160at2759"/>
<organism evidence="2 3">
    <name type="scientific">Araneus ventricosus</name>
    <name type="common">Orbweaver spider</name>
    <name type="synonym">Epeira ventricosa</name>
    <dbReference type="NCBI Taxonomy" id="182803"/>
    <lineage>
        <taxon>Eukaryota</taxon>
        <taxon>Metazoa</taxon>
        <taxon>Ecdysozoa</taxon>
        <taxon>Arthropoda</taxon>
        <taxon>Chelicerata</taxon>
        <taxon>Arachnida</taxon>
        <taxon>Araneae</taxon>
        <taxon>Araneomorphae</taxon>
        <taxon>Entelegynae</taxon>
        <taxon>Araneoidea</taxon>
        <taxon>Araneidae</taxon>
        <taxon>Araneus</taxon>
    </lineage>
</organism>
<dbReference type="Gene3D" id="3.30.420.10">
    <property type="entry name" value="Ribonuclease H-like superfamily/Ribonuclease H"/>
    <property type="match status" value="1"/>
</dbReference>
<evidence type="ECO:0000313" key="3">
    <source>
        <dbReference type="Proteomes" id="UP000499080"/>
    </source>
</evidence>